<comment type="caution">
    <text evidence="1">The sequence shown here is derived from an EMBL/GenBank/DDBJ whole genome shotgun (WGS) entry which is preliminary data.</text>
</comment>
<name>A0ABP7T265_9BACT</name>
<dbReference type="Proteomes" id="UP001500567">
    <property type="component" value="Unassembled WGS sequence"/>
</dbReference>
<reference evidence="2" key="1">
    <citation type="journal article" date="2019" name="Int. J. Syst. Evol. Microbiol.">
        <title>The Global Catalogue of Microorganisms (GCM) 10K type strain sequencing project: providing services to taxonomists for standard genome sequencing and annotation.</title>
        <authorList>
            <consortium name="The Broad Institute Genomics Platform"/>
            <consortium name="The Broad Institute Genome Sequencing Center for Infectious Disease"/>
            <person name="Wu L."/>
            <person name="Ma J."/>
        </authorList>
    </citation>
    <scope>NUCLEOTIDE SEQUENCE [LARGE SCALE GENOMIC DNA]</scope>
    <source>
        <strain evidence="2">JCM 17224</strain>
    </source>
</reference>
<evidence type="ECO:0000313" key="2">
    <source>
        <dbReference type="Proteomes" id="UP001500567"/>
    </source>
</evidence>
<organism evidence="1 2">
    <name type="scientific">Hymenobacter fastidiosus</name>
    <dbReference type="NCBI Taxonomy" id="486264"/>
    <lineage>
        <taxon>Bacteria</taxon>
        <taxon>Pseudomonadati</taxon>
        <taxon>Bacteroidota</taxon>
        <taxon>Cytophagia</taxon>
        <taxon>Cytophagales</taxon>
        <taxon>Hymenobacteraceae</taxon>
        <taxon>Hymenobacter</taxon>
    </lineage>
</organism>
<keyword evidence="2" id="KW-1185">Reference proteome</keyword>
<dbReference type="EMBL" id="BAABDJ010000040">
    <property type="protein sequence ID" value="GAA4019860.1"/>
    <property type="molecule type" value="Genomic_DNA"/>
</dbReference>
<sequence length="172" mass="19162">MSSPTTAAAPFPAADNVTFWDHQHIVPVAFTHACPLTEDEARRQCQVMRLPAAETSLDQDAYAVVEPVAAWQWLAKGTLCVLTTLYEFHDMPGDTSSMFYRVLATTVGRILSIDPEYRMLEVTTEAEPGGFTVWALSDVLNLWTIVRTVAIAEERTVEAIEERPYMPRSKAA</sequence>
<gene>
    <name evidence="1" type="ORF">GCM10022408_37530</name>
</gene>
<protein>
    <submittedName>
        <fullName evidence="1">Uncharacterized protein</fullName>
    </submittedName>
</protein>
<accession>A0ABP7T265</accession>
<evidence type="ECO:0000313" key="1">
    <source>
        <dbReference type="EMBL" id="GAA4019860.1"/>
    </source>
</evidence>
<dbReference type="RefSeq" id="WP_345075149.1">
    <property type="nucleotide sequence ID" value="NZ_BAABDJ010000040.1"/>
</dbReference>
<proteinExistence type="predicted"/>